<keyword evidence="1" id="KW-1133">Transmembrane helix</keyword>
<feature type="transmembrane region" description="Helical" evidence="1">
    <location>
        <begin position="30"/>
        <end position="51"/>
    </location>
</feature>
<dbReference type="InterPro" id="IPR009570">
    <property type="entry name" value="Spore_III_AC"/>
</dbReference>
<evidence type="ECO:0000256" key="1">
    <source>
        <dbReference type="SAM" id="Phobius"/>
    </source>
</evidence>
<accession>A0A8J7H1F6</accession>
<evidence type="ECO:0000313" key="2">
    <source>
        <dbReference type="EMBL" id="MBH1940198.1"/>
    </source>
</evidence>
<dbReference type="Proteomes" id="UP000623269">
    <property type="component" value="Unassembled WGS sequence"/>
</dbReference>
<name>A0A8J7H1F6_9FIRM</name>
<feature type="transmembrane region" description="Helical" evidence="1">
    <location>
        <begin position="6"/>
        <end position="23"/>
    </location>
</feature>
<sequence>MDINLILRIAVVGILVSILNQILKQSGRDELAFLTSLGGLVLVLFWMLPYITDLFMTIQKLFTLFN</sequence>
<organism evidence="2 3">
    <name type="scientific">Mobilitalea sibirica</name>
    <dbReference type="NCBI Taxonomy" id="1462919"/>
    <lineage>
        <taxon>Bacteria</taxon>
        <taxon>Bacillati</taxon>
        <taxon>Bacillota</taxon>
        <taxon>Clostridia</taxon>
        <taxon>Lachnospirales</taxon>
        <taxon>Lachnospiraceae</taxon>
        <taxon>Mobilitalea</taxon>
    </lineage>
</organism>
<dbReference type="NCBIfam" id="TIGR02848">
    <property type="entry name" value="spore_III_AC"/>
    <property type="match status" value="1"/>
</dbReference>
<evidence type="ECO:0000313" key="3">
    <source>
        <dbReference type="Proteomes" id="UP000623269"/>
    </source>
</evidence>
<protein>
    <submittedName>
        <fullName evidence="2">Stage III sporulation protein AC</fullName>
    </submittedName>
</protein>
<proteinExistence type="predicted"/>
<dbReference type="EMBL" id="JAEAGR010000003">
    <property type="protein sequence ID" value="MBH1940198.1"/>
    <property type="molecule type" value="Genomic_DNA"/>
</dbReference>
<dbReference type="Pfam" id="PF06686">
    <property type="entry name" value="SpoIIIAC"/>
    <property type="match status" value="1"/>
</dbReference>
<gene>
    <name evidence="2" type="primary">spoIIIAC</name>
    <name evidence="2" type="ORF">I5677_04720</name>
</gene>
<keyword evidence="3" id="KW-1185">Reference proteome</keyword>
<dbReference type="AlphaFoldDB" id="A0A8J7H1F6"/>
<comment type="caution">
    <text evidence="2">The sequence shown here is derived from an EMBL/GenBank/DDBJ whole genome shotgun (WGS) entry which is preliminary data.</text>
</comment>
<keyword evidence="1" id="KW-0472">Membrane</keyword>
<dbReference type="InterPro" id="IPR025664">
    <property type="entry name" value="Spore_III_AC/AD"/>
</dbReference>
<reference evidence="2" key="1">
    <citation type="submission" date="2020-12" db="EMBL/GenBank/DDBJ databases">
        <title>M. sibirica DSM 26468T genome.</title>
        <authorList>
            <person name="Thieme N."/>
            <person name="Rettenmaier R."/>
            <person name="Zverlov V."/>
            <person name="Liebl W."/>
        </authorList>
    </citation>
    <scope>NUCLEOTIDE SEQUENCE</scope>
    <source>
        <strain evidence="2">DSM 26468</strain>
    </source>
</reference>
<keyword evidence="1" id="KW-0812">Transmembrane</keyword>
<dbReference type="RefSeq" id="WP_197660416.1">
    <property type="nucleotide sequence ID" value="NZ_JAEAGR010000003.1"/>
</dbReference>